<sequence length="195" mass="21883">MPVLEVVSPVAHVDVHSERAEQLHLTSREVLENPTMDDVSSLLSDEVDYNLSSPRELEESPKGSIESAPHSSHVVEHQEVHEGFVESVQVQMDTVVEHDDVHAGSHALKSHVVVEPPSVVSGSMPTEKEQDVVILQKQEVHPSKNIEHGLDLWARVREYDERSAAEDFMPVLTRKQKQKLKVQQVLAKQPTKSFD</sequence>
<name>G7KD03_MEDTR</name>
<keyword evidence="4" id="KW-1185">Reference proteome</keyword>
<evidence type="ECO:0000313" key="4">
    <source>
        <dbReference type="Proteomes" id="UP000002051"/>
    </source>
</evidence>
<dbReference type="Proteomes" id="UP000002051">
    <property type="component" value="Chromosome 5"/>
</dbReference>
<dbReference type="EnsemblPlants" id="AET00278">
    <property type="protein sequence ID" value="AET00278"/>
    <property type="gene ID" value="MTR_5g090310"/>
</dbReference>
<accession>G7KD03</accession>
<evidence type="ECO:0000256" key="1">
    <source>
        <dbReference type="SAM" id="MobiDB-lite"/>
    </source>
</evidence>
<protein>
    <submittedName>
        <fullName evidence="2 3">Uncharacterized protein</fullName>
    </submittedName>
</protein>
<dbReference type="EMBL" id="CM001221">
    <property type="protein sequence ID" value="AET00278.2"/>
    <property type="molecule type" value="Genomic_DNA"/>
</dbReference>
<evidence type="ECO:0000313" key="2">
    <source>
        <dbReference type="EMBL" id="AET00278.2"/>
    </source>
</evidence>
<organism evidence="2 4">
    <name type="scientific">Medicago truncatula</name>
    <name type="common">Barrel medic</name>
    <name type="synonym">Medicago tribuloides</name>
    <dbReference type="NCBI Taxonomy" id="3880"/>
    <lineage>
        <taxon>Eukaryota</taxon>
        <taxon>Viridiplantae</taxon>
        <taxon>Streptophyta</taxon>
        <taxon>Embryophyta</taxon>
        <taxon>Tracheophyta</taxon>
        <taxon>Spermatophyta</taxon>
        <taxon>Magnoliopsida</taxon>
        <taxon>eudicotyledons</taxon>
        <taxon>Gunneridae</taxon>
        <taxon>Pentapetalae</taxon>
        <taxon>rosids</taxon>
        <taxon>fabids</taxon>
        <taxon>Fabales</taxon>
        <taxon>Fabaceae</taxon>
        <taxon>Papilionoideae</taxon>
        <taxon>50 kb inversion clade</taxon>
        <taxon>NPAAA clade</taxon>
        <taxon>Hologalegina</taxon>
        <taxon>IRL clade</taxon>
        <taxon>Trifolieae</taxon>
        <taxon>Medicago</taxon>
    </lineage>
</organism>
<accession>A0A0C3XTD9</accession>
<feature type="region of interest" description="Disordered" evidence="1">
    <location>
        <begin position="51"/>
        <end position="73"/>
    </location>
</feature>
<dbReference type="AlphaFoldDB" id="G7KD03"/>
<reference evidence="2 4" key="2">
    <citation type="journal article" date="2014" name="BMC Genomics">
        <title>An improved genome release (version Mt4.0) for the model legume Medicago truncatula.</title>
        <authorList>
            <person name="Tang H."/>
            <person name="Krishnakumar V."/>
            <person name="Bidwell S."/>
            <person name="Rosen B."/>
            <person name="Chan A."/>
            <person name="Zhou S."/>
            <person name="Gentzbittel L."/>
            <person name="Childs K.L."/>
            <person name="Yandell M."/>
            <person name="Gundlach H."/>
            <person name="Mayer K.F."/>
            <person name="Schwartz D.C."/>
            <person name="Town C.D."/>
        </authorList>
    </citation>
    <scope>GENOME REANNOTATION</scope>
    <source>
        <strain evidence="3 4">cv. Jemalong A17</strain>
    </source>
</reference>
<gene>
    <name evidence="2" type="ordered locus">MTR_5g090310</name>
</gene>
<proteinExistence type="predicted"/>
<reference evidence="3" key="3">
    <citation type="submission" date="2015-04" db="UniProtKB">
        <authorList>
            <consortium name="EnsemblPlants"/>
        </authorList>
    </citation>
    <scope>IDENTIFICATION</scope>
    <source>
        <strain evidence="3">cv. Jemalong A17</strain>
    </source>
</reference>
<dbReference type="PaxDb" id="3880-AET00278"/>
<evidence type="ECO:0000313" key="3">
    <source>
        <dbReference type="EnsemblPlants" id="AET00278"/>
    </source>
</evidence>
<dbReference type="HOGENOM" id="CLU_101554_0_0_1"/>
<reference evidence="2 4" key="1">
    <citation type="journal article" date="2011" name="Nature">
        <title>The Medicago genome provides insight into the evolution of rhizobial symbioses.</title>
        <authorList>
            <person name="Young N.D."/>
            <person name="Debelle F."/>
            <person name="Oldroyd G.E."/>
            <person name="Geurts R."/>
            <person name="Cannon S.B."/>
            <person name="Udvardi M.K."/>
            <person name="Benedito V.A."/>
            <person name="Mayer K.F."/>
            <person name="Gouzy J."/>
            <person name="Schoof H."/>
            <person name="Van de Peer Y."/>
            <person name="Proost S."/>
            <person name="Cook D.R."/>
            <person name="Meyers B.C."/>
            <person name="Spannagl M."/>
            <person name="Cheung F."/>
            <person name="De Mita S."/>
            <person name="Krishnakumar V."/>
            <person name="Gundlach H."/>
            <person name="Zhou S."/>
            <person name="Mudge J."/>
            <person name="Bharti A.K."/>
            <person name="Murray J.D."/>
            <person name="Naoumkina M.A."/>
            <person name="Rosen B."/>
            <person name="Silverstein K.A."/>
            <person name="Tang H."/>
            <person name="Rombauts S."/>
            <person name="Zhao P.X."/>
            <person name="Zhou P."/>
            <person name="Barbe V."/>
            <person name="Bardou P."/>
            <person name="Bechner M."/>
            <person name="Bellec A."/>
            <person name="Berger A."/>
            <person name="Berges H."/>
            <person name="Bidwell S."/>
            <person name="Bisseling T."/>
            <person name="Choisne N."/>
            <person name="Couloux A."/>
            <person name="Denny R."/>
            <person name="Deshpande S."/>
            <person name="Dai X."/>
            <person name="Doyle J.J."/>
            <person name="Dudez A.M."/>
            <person name="Farmer A.D."/>
            <person name="Fouteau S."/>
            <person name="Franken C."/>
            <person name="Gibelin C."/>
            <person name="Gish J."/>
            <person name="Goldstein S."/>
            <person name="Gonzalez A.J."/>
            <person name="Green P.J."/>
            <person name="Hallab A."/>
            <person name="Hartog M."/>
            <person name="Hua A."/>
            <person name="Humphray S.J."/>
            <person name="Jeong D.H."/>
            <person name="Jing Y."/>
            <person name="Jocker A."/>
            <person name="Kenton S.M."/>
            <person name="Kim D.J."/>
            <person name="Klee K."/>
            <person name="Lai H."/>
            <person name="Lang C."/>
            <person name="Lin S."/>
            <person name="Macmil S.L."/>
            <person name="Magdelenat G."/>
            <person name="Matthews L."/>
            <person name="McCorrison J."/>
            <person name="Monaghan E.L."/>
            <person name="Mun J.H."/>
            <person name="Najar F.Z."/>
            <person name="Nicholson C."/>
            <person name="Noirot C."/>
            <person name="O'Bleness M."/>
            <person name="Paule C.R."/>
            <person name="Poulain J."/>
            <person name="Prion F."/>
            <person name="Qin B."/>
            <person name="Qu C."/>
            <person name="Retzel E.F."/>
            <person name="Riddle C."/>
            <person name="Sallet E."/>
            <person name="Samain S."/>
            <person name="Samson N."/>
            <person name="Sanders I."/>
            <person name="Saurat O."/>
            <person name="Scarpelli C."/>
            <person name="Schiex T."/>
            <person name="Segurens B."/>
            <person name="Severin A.J."/>
            <person name="Sherrier D.J."/>
            <person name="Shi R."/>
            <person name="Sims S."/>
            <person name="Singer S.R."/>
            <person name="Sinharoy S."/>
            <person name="Sterck L."/>
            <person name="Viollet A."/>
            <person name="Wang B.B."/>
            <person name="Wang K."/>
            <person name="Wang M."/>
            <person name="Wang X."/>
            <person name="Warfsmann J."/>
            <person name="Weissenbach J."/>
            <person name="White D.D."/>
            <person name="White J.D."/>
            <person name="Wiley G.B."/>
            <person name="Wincker P."/>
            <person name="Xing Y."/>
            <person name="Yang L."/>
            <person name="Yao Z."/>
            <person name="Ying F."/>
            <person name="Zhai J."/>
            <person name="Zhou L."/>
            <person name="Zuber A."/>
            <person name="Denarie J."/>
            <person name="Dixon R.A."/>
            <person name="May G.D."/>
            <person name="Schwartz D.C."/>
            <person name="Rogers J."/>
            <person name="Quetier F."/>
            <person name="Town C.D."/>
            <person name="Roe B.A."/>
        </authorList>
    </citation>
    <scope>NUCLEOTIDE SEQUENCE [LARGE SCALE GENOMIC DNA]</scope>
    <source>
        <strain evidence="2">A17</strain>
        <strain evidence="3 4">cv. Jemalong A17</strain>
    </source>
</reference>